<evidence type="ECO:0000256" key="2">
    <source>
        <dbReference type="SAM" id="SignalP"/>
    </source>
</evidence>
<name>A0A8S4N025_OWEFU</name>
<keyword evidence="1" id="KW-1133">Transmembrane helix</keyword>
<feature type="transmembrane region" description="Helical" evidence="1">
    <location>
        <begin position="45"/>
        <end position="67"/>
    </location>
</feature>
<accession>A0A8S4N025</accession>
<comment type="caution">
    <text evidence="3">The sequence shown here is derived from an EMBL/GenBank/DDBJ whole genome shotgun (WGS) entry which is preliminary data.</text>
</comment>
<dbReference type="AlphaFoldDB" id="A0A8S4N025"/>
<keyword evidence="1" id="KW-0812">Transmembrane</keyword>
<dbReference type="EMBL" id="CAIIXF020000001">
    <property type="protein sequence ID" value="CAH1774165.1"/>
    <property type="molecule type" value="Genomic_DNA"/>
</dbReference>
<keyword evidence="1" id="KW-0472">Membrane</keyword>
<proteinExistence type="predicted"/>
<evidence type="ECO:0000313" key="3">
    <source>
        <dbReference type="EMBL" id="CAH1774165.1"/>
    </source>
</evidence>
<gene>
    <name evidence="3" type="ORF">OFUS_LOCUS1679</name>
</gene>
<reference evidence="3" key="1">
    <citation type="submission" date="2022-03" db="EMBL/GenBank/DDBJ databases">
        <authorList>
            <person name="Martin C."/>
        </authorList>
    </citation>
    <scope>NUCLEOTIDE SEQUENCE</scope>
</reference>
<organism evidence="3 4">
    <name type="scientific">Owenia fusiformis</name>
    <name type="common">Polychaete worm</name>
    <dbReference type="NCBI Taxonomy" id="6347"/>
    <lineage>
        <taxon>Eukaryota</taxon>
        <taxon>Metazoa</taxon>
        <taxon>Spiralia</taxon>
        <taxon>Lophotrochozoa</taxon>
        <taxon>Annelida</taxon>
        <taxon>Polychaeta</taxon>
        <taxon>Sedentaria</taxon>
        <taxon>Canalipalpata</taxon>
        <taxon>Sabellida</taxon>
        <taxon>Oweniida</taxon>
        <taxon>Oweniidae</taxon>
        <taxon>Owenia</taxon>
    </lineage>
</organism>
<dbReference type="Proteomes" id="UP000749559">
    <property type="component" value="Unassembled WGS sequence"/>
</dbReference>
<keyword evidence="2" id="KW-0732">Signal</keyword>
<evidence type="ECO:0000313" key="4">
    <source>
        <dbReference type="Proteomes" id="UP000749559"/>
    </source>
</evidence>
<feature type="signal peptide" evidence="2">
    <location>
        <begin position="1"/>
        <end position="21"/>
    </location>
</feature>
<evidence type="ECO:0000256" key="1">
    <source>
        <dbReference type="SAM" id="Phobius"/>
    </source>
</evidence>
<keyword evidence="4" id="KW-1185">Reference proteome</keyword>
<sequence length="100" mass="11412">MKYQSVRFYCILVHIFKVLLAEENATSLARISASTPSNILAIEEISISNLAIGSTSVSFMILMFYYLKKQKHENYNITKFAKLYEIIQKSNSDTDFSTSV</sequence>
<feature type="chain" id="PRO_5035840973" evidence="2">
    <location>
        <begin position="22"/>
        <end position="100"/>
    </location>
</feature>
<protein>
    <submittedName>
        <fullName evidence="3">Uncharacterized protein</fullName>
    </submittedName>
</protein>